<comment type="caution">
    <text evidence="1">The sequence shown here is derived from an EMBL/GenBank/DDBJ whole genome shotgun (WGS) entry which is preliminary data.</text>
</comment>
<evidence type="ECO:0000313" key="2">
    <source>
        <dbReference type="Proteomes" id="UP001558613"/>
    </source>
</evidence>
<proteinExistence type="predicted"/>
<reference evidence="1 2" key="1">
    <citation type="submission" date="2023-09" db="EMBL/GenBank/DDBJ databases">
        <authorList>
            <person name="Wang M."/>
        </authorList>
    </citation>
    <scope>NUCLEOTIDE SEQUENCE [LARGE SCALE GENOMIC DNA]</scope>
    <source>
        <strain evidence="1">GT-2023</strain>
        <tissue evidence="1">Liver</tissue>
    </source>
</reference>
<gene>
    <name evidence="1" type="ORF">QQF64_035445</name>
</gene>
<protein>
    <submittedName>
        <fullName evidence="1">Uncharacterized protein</fullName>
    </submittedName>
</protein>
<name>A0ABR3NFU3_9TELE</name>
<dbReference type="EMBL" id="JAYMGO010000004">
    <property type="protein sequence ID" value="KAL1275822.1"/>
    <property type="molecule type" value="Genomic_DNA"/>
</dbReference>
<accession>A0ABR3NFU3</accession>
<evidence type="ECO:0000313" key="1">
    <source>
        <dbReference type="EMBL" id="KAL1275822.1"/>
    </source>
</evidence>
<dbReference type="Proteomes" id="UP001558613">
    <property type="component" value="Unassembled WGS sequence"/>
</dbReference>
<sequence>MGFLAAEEGGQIEVRVRASKFGRTETLSVPCVSALEAYLSSALQFTAQRWGFMSSPDTAYHNLLSFQNRLSGPKENGVADSVKARGSNPGLSADLETMATDSQEPSSPEARWPICTPYKDLSPSEALLSMETQMAVLISPYVYPAGSGMLFNAFLHRLCR</sequence>
<organism evidence="1 2">
    <name type="scientific">Cirrhinus molitorella</name>
    <name type="common">mud carp</name>
    <dbReference type="NCBI Taxonomy" id="172907"/>
    <lineage>
        <taxon>Eukaryota</taxon>
        <taxon>Metazoa</taxon>
        <taxon>Chordata</taxon>
        <taxon>Craniata</taxon>
        <taxon>Vertebrata</taxon>
        <taxon>Euteleostomi</taxon>
        <taxon>Actinopterygii</taxon>
        <taxon>Neopterygii</taxon>
        <taxon>Teleostei</taxon>
        <taxon>Ostariophysi</taxon>
        <taxon>Cypriniformes</taxon>
        <taxon>Cyprinidae</taxon>
        <taxon>Labeoninae</taxon>
        <taxon>Labeonini</taxon>
        <taxon>Cirrhinus</taxon>
    </lineage>
</organism>
<keyword evidence="2" id="KW-1185">Reference proteome</keyword>